<reference evidence="2" key="2">
    <citation type="submission" date="2019-02" db="EMBL/GenBank/DDBJ databases">
        <authorList>
            <person name="Chen S.-C."/>
            <person name="Chien H.-H."/>
            <person name="Lai M.-C."/>
        </authorList>
    </citation>
    <scope>NUCLEOTIDE SEQUENCE</scope>
    <source>
        <strain evidence="2">N2F9704</strain>
    </source>
</reference>
<dbReference type="Gene3D" id="3.40.50.1980">
    <property type="entry name" value="Nitrogenase molybdenum iron protein domain"/>
    <property type="match status" value="2"/>
</dbReference>
<dbReference type="PANTHER" id="PTHR30535">
    <property type="entry name" value="VITAMIN B12-BINDING PROTEIN"/>
    <property type="match status" value="1"/>
</dbReference>
<name>A0A8A3S819_9EURY</name>
<protein>
    <submittedName>
        <fullName evidence="2">Iron ABC transporter substrate-binding protein</fullName>
    </submittedName>
</protein>
<evidence type="ECO:0000313" key="2">
    <source>
        <dbReference type="EMBL" id="QSZ68182.1"/>
    </source>
</evidence>
<dbReference type="PANTHER" id="PTHR30535:SF34">
    <property type="entry name" value="MOLYBDATE-BINDING PROTEIN MOLA"/>
    <property type="match status" value="1"/>
</dbReference>
<dbReference type="KEGG" id="maqe:RJ40_12095"/>
<dbReference type="InterPro" id="IPR050902">
    <property type="entry name" value="ABC_Transporter_SBP"/>
</dbReference>
<sequence>MRPTHTLLLVFVALVLAAVCAGCTGGGTKQVDAVSDTPVQSESKIVTDMRGLDVSIPKDPQRVVVMADGMVESVMIIFGVEDRIVGLPRTPKNYVYNYTSVVANESYSYKNGEYVPVVLYPGLRDLTVVGREVPNYETIASLSPDLVLLRSGSCSFPDYQTDENSKKTVETIESLGIPVVLLSAPECSDRPDLENLYREIAILGEIFDREEEAGQIVDLLTEKVALIDERTRDVPDADRPSVLFFGLSSSDRKKGGVGNVRGIDTPDSYFLEEIVHAKNAFRDPGRHTLSVEQVLTLDPDVILLPTSSGYHPPRELYESEPFRCLQELKAVKNRQVYALPWTPSRCGTRLEFPIDLMIAAKGAYPELFSDIRICDWTLEYYSDLYGVDEETAKKIRSAQWLDWTVEENF</sequence>
<evidence type="ECO:0000313" key="3">
    <source>
        <dbReference type="Proteomes" id="UP001042704"/>
    </source>
</evidence>
<dbReference type="Pfam" id="PF01497">
    <property type="entry name" value="Peripla_BP_2"/>
    <property type="match status" value="1"/>
</dbReference>
<dbReference type="RefSeq" id="WP_265581127.1">
    <property type="nucleotide sequence ID" value="NZ_CP036172.1"/>
</dbReference>
<reference evidence="2" key="1">
    <citation type="journal article" date="2001" name="Int. J. Syst. Evol. Microbiol.">
        <title>Methanofollis aquaemaris sp. nov., a methanogen isolated from an aquaculture fish pond.</title>
        <authorList>
            <person name="Lai M.C."/>
            <person name="Chen S.C."/>
        </authorList>
    </citation>
    <scope>NUCLEOTIDE SEQUENCE</scope>
    <source>
        <strain evidence="2">N2F9704</strain>
    </source>
</reference>
<dbReference type="AlphaFoldDB" id="A0A8A3S819"/>
<dbReference type="Proteomes" id="UP001042704">
    <property type="component" value="Chromosome"/>
</dbReference>
<keyword evidence="3" id="KW-1185">Reference proteome</keyword>
<dbReference type="PROSITE" id="PS50983">
    <property type="entry name" value="FE_B12_PBP"/>
    <property type="match status" value="1"/>
</dbReference>
<evidence type="ECO:0000259" key="1">
    <source>
        <dbReference type="PROSITE" id="PS50983"/>
    </source>
</evidence>
<dbReference type="SUPFAM" id="SSF53807">
    <property type="entry name" value="Helical backbone' metal receptor"/>
    <property type="match status" value="1"/>
</dbReference>
<dbReference type="InterPro" id="IPR002491">
    <property type="entry name" value="ABC_transptr_periplasmic_BD"/>
</dbReference>
<gene>
    <name evidence="2" type="ORF">RJ40_12095</name>
</gene>
<dbReference type="EMBL" id="CP036172">
    <property type="protein sequence ID" value="QSZ68182.1"/>
    <property type="molecule type" value="Genomic_DNA"/>
</dbReference>
<accession>A0A8A3S819</accession>
<proteinExistence type="predicted"/>
<feature type="domain" description="Fe/B12 periplasmic-binding" evidence="1">
    <location>
        <begin position="62"/>
        <end position="371"/>
    </location>
</feature>
<dbReference type="GeneID" id="76425121"/>
<organism evidence="2 3">
    <name type="scientific">Methanofollis aquaemaris</name>
    <dbReference type="NCBI Taxonomy" id="126734"/>
    <lineage>
        <taxon>Archaea</taxon>
        <taxon>Methanobacteriati</taxon>
        <taxon>Methanobacteriota</taxon>
        <taxon>Stenosarchaea group</taxon>
        <taxon>Methanomicrobia</taxon>
        <taxon>Methanomicrobiales</taxon>
        <taxon>Methanomicrobiaceae</taxon>
        <taxon>Methanofollis</taxon>
    </lineage>
</organism>